<evidence type="ECO:0000313" key="11">
    <source>
        <dbReference type="EMBL" id="AYG01903.1"/>
    </source>
</evidence>
<feature type="domain" description="ABC transmembrane type-1" evidence="10">
    <location>
        <begin position="76"/>
        <end position="270"/>
    </location>
</feature>
<dbReference type="GO" id="GO:0015031">
    <property type="term" value="P:protein transport"/>
    <property type="evidence" value="ECO:0007669"/>
    <property type="project" value="UniProtKB-KW"/>
</dbReference>
<sequence>MNKSSMSKALRTRRILIYIVFAILTIISVLPLIMMLINSTRSVVQINTGVSLIPGSSLIHNIEVLFQYGFNMARGVGNSFFVAAASTIISVYFSAMAAYALVAYDFKGKKLIYGAIVALIMIPSQVSMIGFYEFMIKLNLLDNFLPLILPGLAAPATVFFLVEYMSTVYNKDYADSARLDGAGELKIFHRVMLPMMKPGLATMAIFGFVFSWNNFLMPLILISKQSMYTLPMIVQTITAMGAGGHTVEWGAIYVGLSITVVPIIIVYLLLSRFIVGGGNAGGVKG</sequence>
<evidence type="ECO:0000256" key="4">
    <source>
        <dbReference type="ARBA" id="ARBA00022692"/>
    </source>
</evidence>
<dbReference type="GO" id="GO:0015833">
    <property type="term" value="P:peptide transport"/>
    <property type="evidence" value="ECO:0007669"/>
    <property type="project" value="UniProtKB-KW"/>
</dbReference>
<dbReference type="PANTHER" id="PTHR43744">
    <property type="entry name" value="ABC TRANSPORTER PERMEASE PROTEIN MG189-RELATED-RELATED"/>
    <property type="match status" value="1"/>
</dbReference>
<dbReference type="GO" id="GO:0005886">
    <property type="term" value="C:plasma membrane"/>
    <property type="evidence" value="ECO:0007669"/>
    <property type="project" value="UniProtKB-SubCell"/>
</dbReference>
<feature type="transmembrane region" description="Helical" evidence="9">
    <location>
        <begin position="200"/>
        <end position="222"/>
    </location>
</feature>
<keyword evidence="6" id="KW-0653">Protein transport</keyword>
<dbReference type="AlphaFoldDB" id="A0A387BDG9"/>
<dbReference type="Gene3D" id="1.10.3720.10">
    <property type="entry name" value="MetI-like"/>
    <property type="match status" value="1"/>
</dbReference>
<keyword evidence="12" id="KW-1185">Reference proteome</keyword>
<keyword evidence="8 9" id="KW-0472">Membrane</keyword>
<accession>A0A387BDG9</accession>
<dbReference type="GO" id="GO:0055085">
    <property type="term" value="P:transmembrane transport"/>
    <property type="evidence" value="ECO:0007669"/>
    <property type="project" value="InterPro"/>
</dbReference>
<proteinExistence type="inferred from homology"/>
<dbReference type="PANTHER" id="PTHR43744:SF2">
    <property type="entry name" value="ARABINOOLIGOSACCHARIDES TRANSPORT SYSTEM PERMEASE PROTEIN ARAQ"/>
    <property type="match status" value="1"/>
</dbReference>
<organism evidence="11 12">
    <name type="scientific">Lactococcus allomyrinae</name>
    <dbReference type="NCBI Taxonomy" id="2419773"/>
    <lineage>
        <taxon>Bacteria</taxon>
        <taxon>Bacillati</taxon>
        <taxon>Bacillota</taxon>
        <taxon>Bacilli</taxon>
        <taxon>Lactobacillales</taxon>
        <taxon>Streptococcaceae</taxon>
        <taxon>Lactococcus</taxon>
    </lineage>
</organism>
<dbReference type="RefSeq" id="WP_120773272.1">
    <property type="nucleotide sequence ID" value="NZ_CP032627.1"/>
</dbReference>
<evidence type="ECO:0000256" key="9">
    <source>
        <dbReference type="RuleBase" id="RU363032"/>
    </source>
</evidence>
<dbReference type="SUPFAM" id="SSF161098">
    <property type="entry name" value="MetI-like"/>
    <property type="match status" value="1"/>
</dbReference>
<evidence type="ECO:0000259" key="10">
    <source>
        <dbReference type="PROSITE" id="PS50928"/>
    </source>
</evidence>
<evidence type="ECO:0000256" key="3">
    <source>
        <dbReference type="ARBA" id="ARBA00022475"/>
    </source>
</evidence>
<dbReference type="EMBL" id="CP032627">
    <property type="protein sequence ID" value="AYG01903.1"/>
    <property type="molecule type" value="Genomic_DNA"/>
</dbReference>
<evidence type="ECO:0000256" key="5">
    <source>
        <dbReference type="ARBA" id="ARBA00022856"/>
    </source>
</evidence>
<keyword evidence="7 9" id="KW-1133">Transmembrane helix</keyword>
<keyword evidence="5" id="KW-0571">Peptide transport</keyword>
<evidence type="ECO:0000256" key="1">
    <source>
        <dbReference type="ARBA" id="ARBA00004651"/>
    </source>
</evidence>
<name>A0A387BDG9_9LACT</name>
<dbReference type="Pfam" id="PF00528">
    <property type="entry name" value="BPD_transp_1"/>
    <property type="match status" value="1"/>
</dbReference>
<evidence type="ECO:0000256" key="2">
    <source>
        <dbReference type="ARBA" id="ARBA00022448"/>
    </source>
</evidence>
<keyword evidence="2 9" id="KW-0813">Transport</keyword>
<feature type="transmembrane region" description="Helical" evidence="9">
    <location>
        <begin position="250"/>
        <end position="270"/>
    </location>
</feature>
<comment type="subcellular location">
    <subcellularLocation>
        <location evidence="1 9">Cell membrane</location>
        <topology evidence="1 9">Multi-pass membrane protein</topology>
    </subcellularLocation>
</comment>
<evidence type="ECO:0000313" key="12">
    <source>
        <dbReference type="Proteomes" id="UP000269374"/>
    </source>
</evidence>
<dbReference type="InterPro" id="IPR035906">
    <property type="entry name" value="MetI-like_sf"/>
</dbReference>
<comment type="similarity">
    <text evidence="9">Belongs to the binding-protein-dependent transport system permease family.</text>
</comment>
<protein>
    <submittedName>
        <fullName evidence="11">Carbohydrate ABC transporter permease</fullName>
    </submittedName>
</protein>
<dbReference type="InterPro" id="IPR000515">
    <property type="entry name" value="MetI-like"/>
</dbReference>
<feature type="transmembrane region" description="Helical" evidence="9">
    <location>
        <begin position="15"/>
        <end position="37"/>
    </location>
</feature>
<keyword evidence="3" id="KW-1003">Cell membrane</keyword>
<evidence type="ECO:0000256" key="8">
    <source>
        <dbReference type="ARBA" id="ARBA00023136"/>
    </source>
</evidence>
<feature type="transmembrane region" description="Helical" evidence="9">
    <location>
        <begin position="144"/>
        <end position="162"/>
    </location>
</feature>
<dbReference type="CDD" id="cd06261">
    <property type="entry name" value="TM_PBP2"/>
    <property type="match status" value="1"/>
</dbReference>
<evidence type="ECO:0000256" key="7">
    <source>
        <dbReference type="ARBA" id="ARBA00022989"/>
    </source>
</evidence>
<feature type="transmembrane region" description="Helical" evidence="9">
    <location>
        <begin position="80"/>
        <end position="104"/>
    </location>
</feature>
<feature type="transmembrane region" description="Helical" evidence="9">
    <location>
        <begin position="111"/>
        <end position="132"/>
    </location>
</feature>
<gene>
    <name evidence="11" type="ORF">D7I46_02980</name>
</gene>
<reference evidence="11 12" key="1">
    <citation type="submission" date="2018-09" db="EMBL/GenBank/DDBJ databases">
        <title>Genome sequencing of strain 1JSPR-7.</title>
        <authorList>
            <person name="Heo J."/>
            <person name="Kim S.-J."/>
            <person name="Kwon S.-W."/>
        </authorList>
    </citation>
    <scope>NUCLEOTIDE SEQUENCE [LARGE SCALE GENOMIC DNA]</scope>
    <source>
        <strain evidence="11 12">1JSPR-7</strain>
    </source>
</reference>
<dbReference type="OrthoDB" id="9771544at2"/>
<evidence type="ECO:0000256" key="6">
    <source>
        <dbReference type="ARBA" id="ARBA00022927"/>
    </source>
</evidence>
<dbReference type="PROSITE" id="PS50928">
    <property type="entry name" value="ABC_TM1"/>
    <property type="match status" value="1"/>
</dbReference>
<dbReference type="Proteomes" id="UP000269374">
    <property type="component" value="Chromosome"/>
</dbReference>
<dbReference type="KEGG" id="lact:D7I46_02980"/>
<keyword evidence="4 9" id="KW-0812">Transmembrane</keyword>